<evidence type="ECO:0000256" key="5">
    <source>
        <dbReference type="ARBA" id="ARBA00022679"/>
    </source>
</evidence>
<evidence type="ECO:0000256" key="6">
    <source>
        <dbReference type="ARBA" id="ARBA00022692"/>
    </source>
</evidence>
<dbReference type="EC" id="2.4.1.-" evidence="12"/>
<keyword evidence="7" id="KW-0735">Signal-anchor</keyword>
<dbReference type="SUPFAM" id="SSF53756">
    <property type="entry name" value="UDP-Glycosyltransferase/glycogen phosphorylase"/>
    <property type="match status" value="1"/>
</dbReference>
<gene>
    <name evidence="15" type="primary">FucTC</name>
    <name evidence="15" type="ORF">CDAR_436801</name>
</gene>
<evidence type="ECO:0000313" key="15">
    <source>
        <dbReference type="EMBL" id="GIY36001.1"/>
    </source>
</evidence>
<dbReference type="PANTHER" id="PTHR48438">
    <property type="entry name" value="ALPHA-(1,3)-FUCOSYLTRANSFERASE C-RELATED"/>
    <property type="match status" value="1"/>
</dbReference>
<keyword evidence="6 12" id="KW-0812">Transmembrane</keyword>
<keyword evidence="9 12" id="KW-0333">Golgi apparatus</keyword>
<evidence type="ECO:0000259" key="14">
    <source>
        <dbReference type="Pfam" id="PF17039"/>
    </source>
</evidence>
<evidence type="ECO:0000256" key="10">
    <source>
        <dbReference type="ARBA" id="ARBA00023136"/>
    </source>
</evidence>
<organism evidence="15 16">
    <name type="scientific">Caerostris darwini</name>
    <dbReference type="NCBI Taxonomy" id="1538125"/>
    <lineage>
        <taxon>Eukaryota</taxon>
        <taxon>Metazoa</taxon>
        <taxon>Ecdysozoa</taxon>
        <taxon>Arthropoda</taxon>
        <taxon>Chelicerata</taxon>
        <taxon>Arachnida</taxon>
        <taxon>Araneae</taxon>
        <taxon>Araneomorphae</taxon>
        <taxon>Entelegynae</taxon>
        <taxon>Araneoidea</taxon>
        <taxon>Araneidae</taxon>
        <taxon>Caerostris</taxon>
    </lineage>
</organism>
<name>A0AAV4SRR0_9ARAC</name>
<comment type="similarity">
    <text evidence="3 12">Belongs to the glycosyltransferase 10 family.</text>
</comment>
<dbReference type="InterPro" id="IPR038577">
    <property type="entry name" value="GT10-like_C_sf"/>
</dbReference>
<keyword evidence="5 12" id="KW-0808">Transferase</keyword>
<evidence type="ECO:0000256" key="1">
    <source>
        <dbReference type="ARBA" id="ARBA00004447"/>
    </source>
</evidence>
<protein>
    <recommendedName>
        <fullName evidence="12">Fucosyltransferase</fullName>
        <ecNumber evidence="12">2.4.1.-</ecNumber>
    </recommendedName>
</protein>
<dbReference type="InterPro" id="IPR055270">
    <property type="entry name" value="Glyco_tran_10_C"/>
</dbReference>
<dbReference type="GO" id="GO:0032580">
    <property type="term" value="C:Golgi cisterna membrane"/>
    <property type="evidence" value="ECO:0007669"/>
    <property type="project" value="UniProtKB-SubCell"/>
</dbReference>
<dbReference type="PROSITE" id="PS51257">
    <property type="entry name" value="PROKAR_LIPOPROTEIN"/>
    <property type="match status" value="1"/>
</dbReference>
<keyword evidence="4 12" id="KW-0328">Glycosyltransferase</keyword>
<proteinExistence type="inferred from homology"/>
<dbReference type="GO" id="GO:0008417">
    <property type="term" value="F:fucosyltransferase activity"/>
    <property type="evidence" value="ECO:0007669"/>
    <property type="project" value="InterPro"/>
</dbReference>
<comment type="pathway">
    <text evidence="2">Protein modification; protein glycosylation.</text>
</comment>
<keyword evidence="16" id="KW-1185">Reference proteome</keyword>
<feature type="domain" description="Fucosyltransferase C-terminal" evidence="13">
    <location>
        <begin position="284"/>
        <end position="457"/>
    </location>
</feature>
<keyword evidence="10" id="KW-0472">Membrane</keyword>
<keyword evidence="8" id="KW-1133">Transmembrane helix</keyword>
<evidence type="ECO:0000256" key="8">
    <source>
        <dbReference type="ARBA" id="ARBA00022989"/>
    </source>
</evidence>
<evidence type="ECO:0000259" key="13">
    <source>
        <dbReference type="Pfam" id="PF00852"/>
    </source>
</evidence>
<dbReference type="Gene3D" id="3.40.50.11660">
    <property type="entry name" value="Glycosyl transferase family 10, C-terminal domain"/>
    <property type="match status" value="1"/>
</dbReference>
<dbReference type="EMBL" id="BPLQ01008222">
    <property type="protein sequence ID" value="GIY36001.1"/>
    <property type="molecule type" value="Genomic_DNA"/>
</dbReference>
<reference evidence="15 16" key="1">
    <citation type="submission" date="2021-06" db="EMBL/GenBank/DDBJ databases">
        <title>Caerostris darwini draft genome.</title>
        <authorList>
            <person name="Kono N."/>
            <person name="Arakawa K."/>
        </authorList>
    </citation>
    <scope>NUCLEOTIDE SEQUENCE [LARGE SCALE GENOMIC DNA]</scope>
</reference>
<dbReference type="InterPro" id="IPR001503">
    <property type="entry name" value="Glyco_trans_10"/>
</dbReference>
<evidence type="ECO:0000256" key="7">
    <source>
        <dbReference type="ARBA" id="ARBA00022968"/>
    </source>
</evidence>
<comment type="subcellular location">
    <subcellularLocation>
        <location evidence="1 12">Golgi apparatus</location>
        <location evidence="1 12">Golgi stack membrane</location>
        <topology evidence="1 12">Single-pass type II membrane protein</topology>
    </subcellularLocation>
</comment>
<dbReference type="InterPro" id="IPR031481">
    <property type="entry name" value="Glyco_tran_10_N"/>
</dbReference>
<evidence type="ECO:0000256" key="12">
    <source>
        <dbReference type="RuleBase" id="RU003832"/>
    </source>
</evidence>
<dbReference type="AlphaFoldDB" id="A0AAV4SRR0"/>
<evidence type="ECO:0000256" key="11">
    <source>
        <dbReference type="ARBA" id="ARBA00023180"/>
    </source>
</evidence>
<evidence type="ECO:0000313" key="16">
    <source>
        <dbReference type="Proteomes" id="UP001054837"/>
    </source>
</evidence>
<dbReference type="PANTHER" id="PTHR48438:SF1">
    <property type="entry name" value="ALPHA-(1,3)-FUCOSYLTRANSFERASE C-RELATED"/>
    <property type="match status" value="1"/>
</dbReference>
<keyword evidence="11" id="KW-0325">Glycoprotein</keyword>
<comment type="caution">
    <text evidence="15">The sequence shown here is derived from an EMBL/GenBank/DDBJ whole genome shotgun (WGS) entry which is preliminary data.</text>
</comment>
<evidence type="ECO:0000256" key="4">
    <source>
        <dbReference type="ARBA" id="ARBA00022676"/>
    </source>
</evidence>
<evidence type="ECO:0000256" key="9">
    <source>
        <dbReference type="ARBA" id="ARBA00023034"/>
    </source>
</evidence>
<accession>A0AAV4SRR0</accession>
<feature type="domain" description="Fucosyltransferase N-terminal" evidence="14">
    <location>
        <begin position="157"/>
        <end position="263"/>
    </location>
</feature>
<dbReference type="Proteomes" id="UP001054837">
    <property type="component" value="Unassembled WGS sequence"/>
</dbReference>
<dbReference type="Pfam" id="PF00852">
    <property type="entry name" value="Glyco_transf_10"/>
    <property type="match status" value="1"/>
</dbReference>
<evidence type="ECO:0000256" key="3">
    <source>
        <dbReference type="ARBA" id="ARBA00008919"/>
    </source>
</evidence>
<dbReference type="Pfam" id="PF17039">
    <property type="entry name" value="Glyco_tran_10_N"/>
    <property type="match status" value="1"/>
</dbReference>
<evidence type="ECO:0000256" key="2">
    <source>
        <dbReference type="ARBA" id="ARBA00004922"/>
    </source>
</evidence>
<sequence>MEKIPILRRLPRRMILCLHFTFLILGACALFTLYLEGGNAVTSTSSNDLTTDDSTYKTPNKLLQPAKIKIVPPDWSWISKGISLTSNDTRKLNSYEFIKNTSSHHVPTLHNTKYIYISTSTTSTNRPKRFTYGVVTKRPTPTPVPDTCQTYSMKDFKLILLWTSFFGYWEYLPKENFKYCSRCRNCRVTTDRSRLKESDAIVFHARDMSLSDLPPVRYPHQRWVFYCLESPPYSDFPGLQHMKNMFNWTMTYRTDSDILAQYGSITRNYPSRKLDMQSLYSSFTNKSKSVVWMSSHCPTDGGRDSYVAELRKYIDVDVYGTCGTSICPEGATEKCLQEFAQKYKFFLAFENTICKDYITEKFFRTLKYDIIPVVFGGAVYDRFAPPISYIDALSFRSPKHLAFFLSGVGKDFKMYSNYFRWRKDYSVKLANQKECDLCALLHRTDLKPSSYYDVRKWWISESHCRTWKPKR</sequence>
<dbReference type="FunFam" id="3.40.50.11660:FF:000006">
    <property type="entry name" value="Alpha-(1,3)-fucosyltransferase C"/>
    <property type="match status" value="1"/>
</dbReference>